<sequence>MLNNIIKFSLNNRMVVLVSAVLLLLAGLYTAKNMEVDVFPDLNAPTVVVMTEASGMAPEEVERLVTFPVETALNGATNVRRVRSSSTTGFSVVWVEFNWGMDVYLARQIVSEKLSIVKDALPGNVGNPTLGPQSSILGEVMIIGLTSDTTSLQDLRTMADWTLRPRLLSTGGVAQVTVLGGEIKEYQILLNPEKMKHYRVSMDEVIDVVQDMNLNASGGILYEYGNEYIIRGALSTNKLDELGKAVVKTVNDVPILIENVADVQIGNKAPKLGLASNHGKSAVLLTVTKQPATSTLDLTDKLDESIAEIQQTLPADVKIATDIFRQARFIDNSINNVQKALLEGGVFVIIILLIFLMNIRTTIISLVTIPLAFVCTILALKFMGLTINTMSLGGMAIAIGSLVDDAIVDVENVFKRLRENRLKPKKEQKSVMSVVYDASKEVRMPILNSTLIIIVSFVPLFFLSGMEGLLLAPLGIAFIVSLIASTVVALTLTPVLCSYLLGKPTKGIKEEREPFVVRKLKGIYERILKWVLVHKRLVLGITGGFLVATMIVFFTLGRSFLPSFNEGSFTINVSTLPGISLHESDKIGRYTEEILLSIPEIQTVARKTGRAELDEHALGVNVSEIEAPFILDERSKDEILVELRQKLKAISGANIEIGQPISHRIDAMLSGTRANIAIKLFGTDLNKMFELGNQIKASIDGIEGIADLNVEQQIQRPQLKIEPKRDVMAKYGITLPEFREIVNVMLAGEVVSLVYEGNKSFDLTLKVNTERRATAERIKELIVDANGRKVPFSNIAEITSSTGPNTINRENVMRKIVISANIAGRDLRGVVTDIQQMVNEEITLPEGYHIQYGGQFESEQAASRTLLITSIFSIMAIFLLLFNQFRNITQSVVVLLNLPLALIGGVFIIFFTDGIISIPSIIGFISLFGIATRNGMLLISRYNDLHHEGYSAMDSVIHGSLDRLNPILMTALSSGLALLPLALGGALPGNEIQSPMAQVILGGLLTSTLLNGFIIPIMFLLTSKQADSETASEELMID</sequence>
<dbReference type="EMBL" id="BAZW01000083">
    <property type="protein sequence ID" value="GAO27670.1"/>
    <property type="molecule type" value="Genomic_DNA"/>
</dbReference>
<dbReference type="Proteomes" id="UP000032900">
    <property type="component" value="Unassembled WGS sequence"/>
</dbReference>
<evidence type="ECO:0000256" key="5">
    <source>
        <dbReference type="ARBA" id="ARBA00022692"/>
    </source>
</evidence>
<dbReference type="InterPro" id="IPR027463">
    <property type="entry name" value="AcrB_DN_DC_subdom"/>
</dbReference>
<evidence type="ECO:0000256" key="4">
    <source>
        <dbReference type="ARBA" id="ARBA00022475"/>
    </source>
</evidence>
<dbReference type="InterPro" id="IPR001036">
    <property type="entry name" value="Acrflvin-R"/>
</dbReference>
<proteinExistence type="inferred from homology"/>
<keyword evidence="5 8" id="KW-0812">Transmembrane</keyword>
<dbReference type="NCBIfam" id="TIGR00914">
    <property type="entry name" value="2A0601"/>
    <property type="match status" value="1"/>
</dbReference>
<feature type="transmembrane region" description="Helical" evidence="8">
    <location>
        <begin position="476"/>
        <end position="502"/>
    </location>
</feature>
<organism evidence="9 10">
    <name type="scientific">Geofilum rubicundum JCM 15548</name>
    <dbReference type="NCBI Taxonomy" id="1236989"/>
    <lineage>
        <taxon>Bacteria</taxon>
        <taxon>Pseudomonadati</taxon>
        <taxon>Bacteroidota</taxon>
        <taxon>Bacteroidia</taxon>
        <taxon>Marinilabiliales</taxon>
        <taxon>Marinilabiliaceae</taxon>
        <taxon>Geofilum</taxon>
    </lineage>
</organism>
<feature type="transmembrane region" description="Helical" evidence="8">
    <location>
        <begin position="918"/>
        <end position="939"/>
    </location>
</feature>
<accession>A0A0E9LS30</accession>
<comment type="similarity">
    <text evidence="2">Belongs to the resistance-nodulation-cell division (RND) (TC 2.A.6) family.</text>
</comment>
<evidence type="ECO:0000256" key="7">
    <source>
        <dbReference type="ARBA" id="ARBA00023136"/>
    </source>
</evidence>
<feature type="transmembrane region" description="Helical" evidence="8">
    <location>
        <begin position="999"/>
        <end position="1021"/>
    </location>
</feature>
<dbReference type="SUPFAM" id="SSF82714">
    <property type="entry name" value="Multidrug efflux transporter AcrB TolC docking domain, DN and DC subdomains"/>
    <property type="match status" value="2"/>
</dbReference>
<dbReference type="InterPro" id="IPR004763">
    <property type="entry name" value="CusA-like"/>
</dbReference>
<dbReference type="AlphaFoldDB" id="A0A0E9LS30"/>
<evidence type="ECO:0000256" key="8">
    <source>
        <dbReference type="SAM" id="Phobius"/>
    </source>
</evidence>
<dbReference type="Gene3D" id="3.30.70.1320">
    <property type="entry name" value="Multidrug efflux transporter AcrB pore domain like"/>
    <property type="match status" value="1"/>
</dbReference>
<feature type="transmembrane region" description="Helical" evidence="8">
    <location>
        <begin position="865"/>
        <end position="882"/>
    </location>
</feature>
<dbReference type="RefSeq" id="WP_062128631.1">
    <property type="nucleotide sequence ID" value="NZ_BAZW01000083.1"/>
</dbReference>
<evidence type="ECO:0000313" key="10">
    <source>
        <dbReference type="Proteomes" id="UP000032900"/>
    </source>
</evidence>
<evidence type="ECO:0000256" key="6">
    <source>
        <dbReference type="ARBA" id="ARBA00022989"/>
    </source>
</evidence>
<feature type="transmembrane region" description="Helical" evidence="8">
    <location>
        <begin position="894"/>
        <end position="912"/>
    </location>
</feature>
<dbReference type="Gene3D" id="1.20.1640.10">
    <property type="entry name" value="Multidrug efflux transporter AcrB transmembrane domain"/>
    <property type="match status" value="2"/>
</dbReference>
<evidence type="ECO:0000313" key="9">
    <source>
        <dbReference type="EMBL" id="GAO27670.1"/>
    </source>
</evidence>
<feature type="transmembrane region" description="Helical" evidence="8">
    <location>
        <begin position="363"/>
        <end position="383"/>
    </location>
</feature>
<feature type="transmembrane region" description="Helical" evidence="8">
    <location>
        <begin position="537"/>
        <end position="556"/>
    </location>
</feature>
<keyword evidence="10" id="KW-1185">Reference proteome</keyword>
<dbReference type="SUPFAM" id="SSF82693">
    <property type="entry name" value="Multidrug efflux transporter AcrB pore domain, PN1, PN2, PC1 and PC2 subdomains"/>
    <property type="match status" value="2"/>
</dbReference>
<dbReference type="GO" id="GO:0042910">
    <property type="term" value="F:xenobiotic transmembrane transporter activity"/>
    <property type="evidence" value="ECO:0007669"/>
    <property type="project" value="TreeGrafter"/>
</dbReference>
<name>A0A0E9LS30_9BACT</name>
<comment type="caution">
    <text evidence="9">The sequence shown here is derived from an EMBL/GenBank/DDBJ whole genome shotgun (WGS) entry which is preliminary data.</text>
</comment>
<gene>
    <name evidence="9" type="ORF">JCM15548_14512</name>
</gene>
<dbReference type="Pfam" id="PF00873">
    <property type="entry name" value="ACR_tran"/>
    <property type="match status" value="1"/>
</dbReference>
<keyword evidence="6 8" id="KW-1133">Transmembrane helix</keyword>
<comment type="subcellular location">
    <subcellularLocation>
        <location evidence="1">Cell membrane</location>
        <topology evidence="1">Multi-pass membrane protein</topology>
    </subcellularLocation>
</comment>
<protein>
    <submittedName>
        <fullName evidence="9">Cobalt-zinc-cadmium resistance protein CzcA</fullName>
    </submittedName>
</protein>
<keyword evidence="7 8" id="KW-0472">Membrane</keyword>
<dbReference type="STRING" id="1236989.JCM15548_14512"/>
<dbReference type="SUPFAM" id="SSF82866">
    <property type="entry name" value="Multidrug efflux transporter AcrB transmembrane domain"/>
    <property type="match status" value="2"/>
</dbReference>
<reference evidence="9 10" key="1">
    <citation type="journal article" date="2015" name="Microbes Environ.">
        <title>Distribution and evolution of nitrogen fixation genes in the phylum bacteroidetes.</title>
        <authorList>
            <person name="Inoue J."/>
            <person name="Oshima K."/>
            <person name="Suda W."/>
            <person name="Sakamoto M."/>
            <person name="Iino T."/>
            <person name="Noda S."/>
            <person name="Hongoh Y."/>
            <person name="Hattori M."/>
            <person name="Ohkuma M."/>
        </authorList>
    </citation>
    <scope>NUCLEOTIDE SEQUENCE [LARGE SCALE GENOMIC DNA]</scope>
    <source>
        <strain evidence="9">JCM 15548</strain>
    </source>
</reference>
<dbReference type="GO" id="GO:0005886">
    <property type="term" value="C:plasma membrane"/>
    <property type="evidence" value="ECO:0007669"/>
    <property type="project" value="UniProtKB-SubCell"/>
</dbReference>
<dbReference type="Gene3D" id="3.30.70.1440">
    <property type="entry name" value="Multidrug efflux transporter AcrB pore domain"/>
    <property type="match status" value="1"/>
</dbReference>
<dbReference type="Gene3D" id="3.30.70.1430">
    <property type="entry name" value="Multidrug efflux transporter AcrB pore domain"/>
    <property type="match status" value="2"/>
</dbReference>
<feature type="transmembrane region" description="Helical" evidence="8">
    <location>
        <begin position="446"/>
        <end position="464"/>
    </location>
</feature>
<evidence type="ECO:0000256" key="1">
    <source>
        <dbReference type="ARBA" id="ARBA00004651"/>
    </source>
</evidence>
<keyword evidence="3" id="KW-0813">Transport</keyword>
<evidence type="ECO:0000256" key="3">
    <source>
        <dbReference type="ARBA" id="ARBA00022448"/>
    </source>
</evidence>
<keyword evidence="4" id="KW-1003">Cell membrane</keyword>
<dbReference type="GO" id="GO:0008324">
    <property type="term" value="F:monoatomic cation transmembrane transporter activity"/>
    <property type="evidence" value="ECO:0007669"/>
    <property type="project" value="InterPro"/>
</dbReference>
<dbReference type="PRINTS" id="PR00702">
    <property type="entry name" value="ACRIFLAVINRP"/>
</dbReference>
<dbReference type="PANTHER" id="PTHR32063:SF4">
    <property type="entry name" value="SLR6043 PROTEIN"/>
    <property type="match status" value="1"/>
</dbReference>
<dbReference type="OrthoDB" id="9758757at2"/>
<feature type="transmembrane region" description="Helical" evidence="8">
    <location>
        <begin position="967"/>
        <end position="987"/>
    </location>
</feature>
<feature type="transmembrane region" description="Helical" evidence="8">
    <location>
        <begin position="340"/>
        <end position="356"/>
    </location>
</feature>
<evidence type="ECO:0000256" key="2">
    <source>
        <dbReference type="ARBA" id="ARBA00010942"/>
    </source>
</evidence>
<dbReference type="Gene3D" id="3.30.2090.10">
    <property type="entry name" value="Multidrug efflux transporter AcrB TolC docking domain, DN and DC subdomains"/>
    <property type="match status" value="2"/>
</dbReference>
<dbReference type="PANTHER" id="PTHR32063">
    <property type="match status" value="1"/>
</dbReference>